<gene>
    <name evidence="1" type="ORF">PPRIM_AZ9-3.1.T1820005</name>
</gene>
<dbReference type="Proteomes" id="UP000688137">
    <property type="component" value="Unassembled WGS sequence"/>
</dbReference>
<keyword evidence="2" id="KW-1185">Reference proteome</keyword>
<proteinExistence type="predicted"/>
<dbReference type="EMBL" id="CAJJDM010000191">
    <property type="protein sequence ID" value="CAD8116823.1"/>
    <property type="molecule type" value="Genomic_DNA"/>
</dbReference>
<protein>
    <submittedName>
        <fullName evidence="1">Uncharacterized protein</fullName>
    </submittedName>
</protein>
<name>A0A8S1QM86_PARPR</name>
<dbReference type="AlphaFoldDB" id="A0A8S1QM86"/>
<sequence length="256" mass="30818">MKQQFFLKYLFQINRQFNFVLNMLLKKDDAKIYLQERKSGIIEKRESFNKQNVGILNDIKENLERLALNFDVFIDKIKEKYRGCNEDYSNSMKQNISIQIEIQQQIDILIKRNLQSLLIQLGNLFNSQLQQKCQQLVSGLNFGKQSVTLYKLFDIGSVIDQQTQLKTDWKCDKHEQEIVLLIYLNKKVFKINQLILKLFLKKLYNTQIQDNYYNSEISKFNRLQNYLMFLKAVLRINNNQYYFNRKIFLRSNFKTI</sequence>
<evidence type="ECO:0000313" key="2">
    <source>
        <dbReference type="Proteomes" id="UP000688137"/>
    </source>
</evidence>
<comment type="caution">
    <text evidence="1">The sequence shown here is derived from an EMBL/GenBank/DDBJ whole genome shotgun (WGS) entry which is preliminary data.</text>
</comment>
<accession>A0A8S1QM86</accession>
<reference evidence="1" key="1">
    <citation type="submission" date="2021-01" db="EMBL/GenBank/DDBJ databases">
        <authorList>
            <consortium name="Genoscope - CEA"/>
            <person name="William W."/>
        </authorList>
    </citation>
    <scope>NUCLEOTIDE SEQUENCE</scope>
</reference>
<evidence type="ECO:0000313" key="1">
    <source>
        <dbReference type="EMBL" id="CAD8116823.1"/>
    </source>
</evidence>
<organism evidence="1 2">
    <name type="scientific">Paramecium primaurelia</name>
    <dbReference type="NCBI Taxonomy" id="5886"/>
    <lineage>
        <taxon>Eukaryota</taxon>
        <taxon>Sar</taxon>
        <taxon>Alveolata</taxon>
        <taxon>Ciliophora</taxon>
        <taxon>Intramacronucleata</taxon>
        <taxon>Oligohymenophorea</taxon>
        <taxon>Peniculida</taxon>
        <taxon>Parameciidae</taxon>
        <taxon>Paramecium</taxon>
    </lineage>
</organism>